<gene>
    <name evidence="2" type="ORF">PROQFM164_S02g000520</name>
</gene>
<reference evidence="2" key="1">
    <citation type="journal article" date="2014" name="Nat. Commun.">
        <title>Multiple recent horizontal transfers of a large genomic region in cheese making fungi.</title>
        <authorList>
            <person name="Cheeseman K."/>
            <person name="Ropars J."/>
            <person name="Renault P."/>
            <person name="Dupont J."/>
            <person name="Gouzy J."/>
            <person name="Branca A."/>
            <person name="Abraham A.L."/>
            <person name="Ceppi M."/>
            <person name="Conseiller E."/>
            <person name="Debuchy R."/>
            <person name="Malagnac F."/>
            <person name="Goarin A."/>
            <person name="Silar P."/>
            <person name="Lacoste S."/>
            <person name="Sallet E."/>
            <person name="Bensimon A."/>
            <person name="Giraud T."/>
            <person name="Brygoo Y."/>
        </authorList>
    </citation>
    <scope>NUCLEOTIDE SEQUENCE [LARGE SCALE GENOMIC DNA]</scope>
    <source>
        <strain evidence="2">FM164</strain>
    </source>
</reference>
<dbReference type="OMA" id="WWHRVCD"/>
<evidence type="ECO:0000313" key="2">
    <source>
        <dbReference type="EMBL" id="CDM30371.1"/>
    </source>
</evidence>
<dbReference type="AlphaFoldDB" id="W6Q327"/>
<evidence type="ECO:0000259" key="1">
    <source>
        <dbReference type="Pfam" id="PF24864"/>
    </source>
</evidence>
<accession>W6Q327</accession>
<dbReference type="STRING" id="1365484.W6Q327"/>
<keyword evidence="3" id="KW-1185">Reference proteome</keyword>
<organism evidence="2 3">
    <name type="scientific">Penicillium roqueforti (strain FM164)</name>
    <dbReference type="NCBI Taxonomy" id="1365484"/>
    <lineage>
        <taxon>Eukaryota</taxon>
        <taxon>Fungi</taxon>
        <taxon>Dikarya</taxon>
        <taxon>Ascomycota</taxon>
        <taxon>Pezizomycotina</taxon>
        <taxon>Eurotiomycetes</taxon>
        <taxon>Eurotiomycetidae</taxon>
        <taxon>Eurotiales</taxon>
        <taxon>Aspergillaceae</taxon>
        <taxon>Penicillium</taxon>
    </lineage>
</organism>
<name>W6Q327_PENRF</name>
<dbReference type="Pfam" id="PF24864">
    <property type="entry name" value="DUF7730"/>
    <property type="match status" value="1"/>
</dbReference>
<evidence type="ECO:0000313" key="3">
    <source>
        <dbReference type="Proteomes" id="UP000030686"/>
    </source>
</evidence>
<feature type="domain" description="DUF7730" evidence="1">
    <location>
        <begin position="66"/>
        <end position="208"/>
    </location>
</feature>
<dbReference type="EMBL" id="HG792016">
    <property type="protein sequence ID" value="CDM30371.1"/>
    <property type="molecule type" value="Genomic_DNA"/>
</dbReference>
<protein>
    <submittedName>
        <fullName evidence="2">Genomic scaffold, ProqFM164S02</fullName>
    </submittedName>
</protein>
<dbReference type="PANTHER" id="PTHR38790">
    <property type="entry name" value="2EXR DOMAIN-CONTAINING PROTEIN-RELATED"/>
    <property type="match status" value="1"/>
</dbReference>
<proteinExistence type="predicted"/>
<dbReference type="OrthoDB" id="515692at2759"/>
<dbReference type="InterPro" id="IPR056632">
    <property type="entry name" value="DUF7730"/>
</dbReference>
<dbReference type="PANTHER" id="PTHR38790:SF4">
    <property type="entry name" value="2EXR DOMAIN-CONTAINING PROTEIN"/>
    <property type="match status" value="1"/>
</dbReference>
<sequence>MAPKLFTKFFKRRKKESKFKLRDCSPNAIGISDSTCEINGDIFNRWKLPIQPEQGLCKLGARKRSSQQQCSFFRLPAEIRRLVYIELMGGRRVHIRYFWMEPLPSWPQSKRGGPRWHWWHRVCMECDDFINDPCDDPCSHWYPESQRLTIGGEWLRCCQIGYEEALDVLYGTNNFVMDNAMDTPFLISRILAPRCASFMTSMEISFAVNICKAGPDEDDWMRTYAAFFGLFEQSFRGVHRLRLQLKMPPSEIGEIFFDDERLRTFLKPFDRLSKGREWTRLQLCVPDYYFQRIKQIKPGQDRWELTDTMWGDQSLYPVCLAFGL</sequence>
<dbReference type="Proteomes" id="UP000030686">
    <property type="component" value="Unassembled WGS sequence"/>
</dbReference>